<feature type="transmembrane region" description="Helical" evidence="2">
    <location>
        <begin position="57"/>
        <end position="81"/>
    </location>
</feature>
<name>A0A2H1KLX7_BREAU</name>
<sequence>MRHMDERPRNHLDPTKIGDQAALRSSSGTIWIVSGGLFLLAVAVVLVWIAVSSATAAPLAIATGAAVVALYIVLLLVRFLVRPGKVRLRIMAAAMIGMALIAVVGLLASVGAESAPDDADDRASSASYSGVGRVDRA</sequence>
<reference evidence="3" key="1">
    <citation type="submission" date="2017-03" db="EMBL/GenBank/DDBJ databases">
        <authorList>
            <person name="Monnet C."/>
        </authorList>
    </citation>
    <scope>NUCLEOTIDE SEQUENCE [LARGE SCALE GENOMIC DNA]</scope>
    <source>
        <strain evidence="3">ATCC 9175</strain>
    </source>
</reference>
<dbReference type="EMBL" id="FXZB01000039">
    <property type="protein sequence ID" value="SMY00598.1"/>
    <property type="molecule type" value="Genomic_DNA"/>
</dbReference>
<keyword evidence="2" id="KW-1133">Transmembrane helix</keyword>
<feature type="region of interest" description="Disordered" evidence="1">
    <location>
        <begin position="114"/>
        <end position="137"/>
    </location>
</feature>
<keyword evidence="4" id="KW-1185">Reference proteome</keyword>
<protein>
    <submittedName>
        <fullName evidence="3">Uncharacterized protein</fullName>
    </submittedName>
</protein>
<evidence type="ECO:0000313" key="4">
    <source>
        <dbReference type="Proteomes" id="UP000234525"/>
    </source>
</evidence>
<comment type="caution">
    <text evidence="3">The sequence shown here is derived from an EMBL/GenBank/DDBJ whole genome shotgun (WGS) entry which is preliminary data.</text>
</comment>
<dbReference type="Proteomes" id="UP000234525">
    <property type="component" value="Unassembled WGS sequence"/>
</dbReference>
<feature type="transmembrane region" description="Helical" evidence="2">
    <location>
        <begin position="30"/>
        <end position="51"/>
    </location>
</feature>
<evidence type="ECO:0000313" key="3">
    <source>
        <dbReference type="EMBL" id="SMY00598.1"/>
    </source>
</evidence>
<dbReference type="AlphaFoldDB" id="A0A2H1KLX7"/>
<gene>
    <name evidence="3" type="ORF">BAUR9175_03618</name>
</gene>
<organism evidence="3 4">
    <name type="scientific">Brevibacterium aurantiacum</name>
    <dbReference type="NCBI Taxonomy" id="273384"/>
    <lineage>
        <taxon>Bacteria</taxon>
        <taxon>Bacillati</taxon>
        <taxon>Actinomycetota</taxon>
        <taxon>Actinomycetes</taxon>
        <taxon>Micrococcales</taxon>
        <taxon>Brevibacteriaceae</taxon>
        <taxon>Brevibacterium</taxon>
    </lineage>
</organism>
<evidence type="ECO:0000256" key="1">
    <source>
        <dbReference type="SAM" id="MobiDB-lite"/>
    </source>
</evidence>
<feature type="transmembrane region" description="Helical" evidence="2">
    <location>
        <begin position="88"/>
        <end position="108"/>
    </location>
</feature>
<proteinExistence type="predicted"/>
<accession>A0A2H1KLX7</accession>
<evidence type="ECO:0000256" key="2">
    <source>
        <dbReference type="SAM" id="Phobius"/>
    </source>
</evidence>
<keyword evidence="2" id="KW-0812">Transmembrane</keyword>
<keyword evidence="2" id="KW-0472">Membrane</keyword>